<evidence type="ECO:0000313" key="2">
    <source>
        <dbReference type="EMBL" id="PIR95843.1"/>
    </source>
</evidence>
<feature type="transmembrane region" description="Helical" evidence="1">
    <location>
        <begin position="35"/>
        <end position="54"/>
    </location>
</feature>
<protein>
    <recommendedName>
        <fullName evidence="4">TrbC/VIRB2 family protein</fullName>
    </recommendedName>
</protein>
<reference evidence="3" key="1">
    <citation type="submission" date="2017-09" db="EMBL/GenBank/DDBJ databases">
        <title>Depth-based differentiation of microbial function through sediment-hosted aquifers and enrichment of novel symbionts in the deep terrestrial subsurface.</title>
        <authorList>
            <person name="Probst A.J."/>
            <person name="Ladd B."/>
            <person name="Jarett J.K."/>
            <person name="Geller-Mcgrath D.E."/>
            <person name="Sieber C.M.K."/>
            <person name="Emerson J.B."/>
            <person name="Anantharaman K."/>
            <person name="Thomas B.C."/>
            <person name="Malmstrom R."/>
            <person name="Stieglmeier M."/>
            <person name="Klingl A."/>
            <person name="Woyke T."/>
            <person name="Ryan C.M."/>
            <person name="Banfield J.F."/>
        </authorList>
    </citation>
    <scope>NUCLEOTIDE SEQUENCE [LARGE SCALE GENOMIC DNA]</scope>
</reference>
<dbReference type="EMBL" id="PFAL01000003">
    <property type="protein sequence ID" value="PIR95843.1"/>
    <property type="molecule type" value="Genomic_DNA"/>
</dbReference>
<dbReference type="InterPro" id="IPR043993">
    <property type="entry name" value="T4SS_pilin"/>
</dbReference>
<accession>A0A2H0V9U2</accession>
<keyword evidence="1" id="KW-1133">Transmembrane helix</keyword>
<organism evidence="2 3">
    <name type="scientific">Candidatus Falkowbacteria bacterium CG10_big_fil_rev_8_21_14_0_10_37_18</name>
    <dbReference type="NCBI Taxonomy" id="1974562"/>
    <lineage>
        <taxon>Bacteria</taxon>
        <taxon>Candidatus Falkowiibacteriota</taxon>
    </lineage>
</organism>
<feature type="transmembrane region" description="Helical" evidence="1">
    <location>
        <begin position="95"/>
        <end position="118"/>
    </location>
</feature>
<sequence length="157" mass="16855">MKLVNSLISFFYFGDFAIILISINYLVFNKMKNKLIIFVVAFLLLIPLISFAQVTPSGNNKSDGSTPCTGDLCIQNPLGSIDTPQALIGKVVNNALGVVGSIALLMFVYGGLVWMTSAGSPEKVKNGRDILVWSAIGMAVIFSAYGLTRFVLTAIAQ</sequence>
<dbReference type="AlphaFoldDB" id="A0A2H0V9U2"/>
<evidence type="ECO:0000256" key="1">
    <source>
        <dbReference type="SAM" id="Phobius"/>
    </source>
</evidence>
<proteinExistence type="predicted"/>
<gene>
    <name evidence="2" type="ORF">COT93_00185</name>
</gene>
<feature type="transmembrane region" description="Helical" evidence="1">
    <location>
        <begin position="130"/>
        <end position="152"/>
    </location>
</feature>
<dbReference type="Pfam" id="PF18895">
    <property type="entry name" value="T4SS_pilin"/>
    <property type="match status" value="1"/>
</dbReference>
<keyword evidence="1" id="KW-0812">Transmembrane</keyword>
<comment type="caution">
    <text evidence="2">The sequence shown here is derived from an EMBL/GenBank/DDBJ whole genome shotgun (WGS) entry which is preliminary data.</text>
</comment>
<feature type="transmembrane region" description="Helical" evidence="1">
    <location>
        <begin position="6"/>
        <end position="28"/>
    </location>
</feature>
<dbReference type="Proteomes" id="UP000229972">
    <property type="component" value="Unassembled WGS sequence"/>
</dbReference>
<keyword evidence="1" id="KW-0472">Membrane</keyword>
<name>A0A2H0V9U2_9BACT</name>
<evidence type="ECO:0008006" key="4">
    <source>
        <dbReference type="Google" id="ProtNLM"/>
    </source>
</evidence>
<evidence type="ECO:0000313" key="3">
    <source>
        <dbReference type="Proteomes" id="UP000229972"/>
    </source>
</evidence>